<name>A0A0L6USE1_9BASI</name>
<comment type="caution">
    <text evidence="2">The sequence shown here is derived from an EMBL/GenBank/DDBJ whole genome shotgun (WGS) entry which is preliminary data.</text>
</comment>
<keyword evidence="3" id="KW-1185">Reference proteome</keyword>
<organism evidence="2 3">
    <name type="scientific">Puccinia sorghi</name>
    <dbReference type="NCBI Taxonomy" id="27349"/>
    <lineage>
        <taxon>Eukaryota</taxon>
        <taxon>Fungi</taxon>
        <taxon>Dikarya</taxon>
        <taxon>Basidiomycota</taxon>
        <taxon>Pucciniomycotina</taxon>
        <taxon>Pucciniomycetes</taxon>
        <taxon>Pucciniales</taxon>
        <taxon>Pucciniaceae</taxon>
        <taxon>Puccinia</taxon>
    </lineage>
</organism>
<gene>
    <name evidence="2" type="ORF">VP01_4060g2</name>
</gene>
<dbReference type="VEuPathDB" id="FungiDB:VP01_4060g2"/>
<accession>A0A0L6USE1</accession>
<feature type="domain" description="Retrotransposon gag" evidence="1">
    <location>
        <begin position="67"/>
        <end position="146"/>
    </location>
</feature>
<dbReference type="InterPro" id="IPR005162">
    <property type="entry name" value="Retrotrans_gag_dom"/>
</dbReference>
<protein>
    <recommendedName>
        <fullName evidence="1">Retrotransposon gag domain-containing protein</fullName>
    </recommendedName>
</protein>
<reference evidence="2 3" key="1">
    <citation type="submission" date="2015-08" db="EMBL/GenBank/DDBJ databases">
        <title>Next Generation Sequencing and Analysis of the Genome of Puccinia sorghi L Schw, the Causal Agent of Maize Common Rust.</title>
        <authorList>
            <person name="Rochi L."/>
            <person name="Burguener G."/>
            <person name="Darino M."/>
            <person name="Turjanski A."/>
            <person name="Kreff E."/>
            <person name="Dieguez M.J."/>
            <person name="Sacco F."/>
        </authorList>
    </citation>
    <scope>NUCLEOTIDE SEQUENCE [LARGE SCALE GENOMIC DNA]</scope>
    <source>
        <strain evidence="2 3">RO10H11247</strain>
    </source>
</reference>
<sequence>MKRTPPQTRSQGLAQHPLDPNLERSYQLYLKLIQTLKQPRSSHPKFRTPGMKPPDKFDDDCKKFLYAALYLGGRDSQWFEQYLDLLENQSPSCLINNWDQFKQQFFTLFGDPNEVPNAEFDLNSLSIKDNGKAWTYIAQFRTLHYRFITTEELLWRRGMEMGGL</sequence>
<proteinExistence type="predicted"/>
<evidence type="ECO:0000313" key="2">
    <source>
        <dbReference type="EMBL" id="KNZ51167.1"/>
    </source>
</evidence>
<evidence type="ECO:0000259" key="1">
    <source>
        <dbReference type="Pfam" id="PF03732"/>
    </source>
</evidence>
<dbReference type="OrthoDB" id="4847360at2759"/>
<evidence type="ECO:0000313" key="3">
    <source>
        <dbReference type="Proteomes" id="UP000037035"/>
    </source>
</evidence>
<dbReference type="EMBL" id="LAVV01009125">
    <property type="protein sequence ID" value="KNZ51167.1"/>
    <property type="molecule type" value="Genomic_DNA"/>
</dbReference>
<dbReference type="Pfam" id="PF03732">
    <property type="entry name" value="Retrotrans_gag"/>
    <property type="match status" value="1"/>
</dbReference>
<dbReference type="AlphaFoldDB" id="A0A0L6USE1"/>
<dbReference type="Proteomes" id="UP000037035">
    <property type="component" value="Unassembled WGS sequence"/>
</dbReference>